<gene>
    <name evidence="1" type="ORF">AG0111_0g10750</name>
</gene>
<dbReference type="EMBL" id="PDWZ02000012">
    <property type="protein sequence ID" value="KAB2100883.1"/>
    <property type="molecule type" value="Genomic_DNA"/>
</dbReference>
<accession>A0ACB6F9A0</accession>
<dbReference type="Proteomes" id="UP000293547">
    <property type="component" value="Unassembled WGS sequence"/>
</dbReference>
<evidence type="ECO:0000313" key="1">
    <source>
        <dbReference type="EMBL" id="KAB2100883.1"/>
    </source>
</evidence>
<keyword evidence="2" id="KW-1185">Reference proteome</keyword>
<sequence>MGRGGSITQPTTTCMAWGLQMRLNGWQLEYEAAGRSAGAAGVYPKRGKFCVWRRLKQHRGQSDDGRSQCRARPHRQARPASVVALARALEHIFLPSPATPASSIRSTKPALNHAALIFSAPSTTMLYSSILVAASALAGFASAQNATGTYDTPIPCCTVAASSVPQDDKQTWCNANQNTCVELCGGQGQLASNGNQCDSQTLEFSCDCRNGTDVSDQMDAYQQTVPGLMCRYWYDQCIAATGSDAAAQFQCNQARDNECGNLTTQDATDSGNSASASGSDSSPSATSSGSPDSTSEASASAGSSAPTGAAGRIAMYGTPALAGGLFALFGFAL</sequence>
<name>A0ACB6F9A0_9PLEO</name>
<proteinExistence type="predicted"/>
<protein>
    <submittedName>
        <fullName evidence="1">Uncharacterized protein</fullName>
    </submittedName>
</protein>
<reference evidence="1 2" key="1">
    <citation type="journal article" date="2019" name="bioRxiv">
        <title>Genomics, evolutionary history and diagnostics of the Alternaria alternata species group including apple and Asian pear pathotypes.</title>
        <authorList>
            <person name="Armitage A.D."/>
            <person name="Cockerton H.M."/>
            <person name="Sreenivasaprasad S."/>
            <person name="Woodhall J.W."/>
            <person name="Lane C.R."/>
            <person name="Harrison R.J."/>
            <person name="Clarkson J.P."/>
        </authorList>
    </citation>
    <scope>NUCLEOTIDE SEQUENCE [LARGE SCALE GENOMIC DNA]</scope>
    <source>
        <strain evidence="1 2">FERA 650</strain>
    </source>
</reference>
<comment type="caution">
    <text evidence="1">The sequence shown here is derived from an EMBL/GenBank/DDBJ whole genome shotgun (WGS) entry which is preliminary data.</text>
</comment>
<evidence type="ECO:0000313" key="2">
    <source>
        <dbReference type="Proteomes" id="UP000293547"/>
    </source>
</evidence>
<organism evidence="1 2">
    <name type="scientific">Alternaria gaisen</name>
    <dbReference type="NCBI Taxonomy" id="167740"/>
    <lineage>
        <taxon>Eukaryota</taxon>
        <taxon>Fungi</taxon>
        <taxon>Dikarya</taxon>
        <taxon>Ascomycota</taxon>
        <taxon>Pezizomycotina</taxon>
        <taxon>Dothideomycetes</taxon>
        <taxon>Pleosporomycetidae</taxon>
        <taxon>Pleosporales</taxon>
        <taxon>Pleosporineae</taxon>
        <taxon>Pleosporaceae</taxon>
        <taxon>Alternaria</taxon>
        <taxon>Alternaria sect. Alternaria</taxon>
    </lineage>
</organism>